<dbReference type="Gene3D" id="3.40.50.300">
    <property type="entry name" value="P-loop containing nucleotide triphosphate hydrolases"/>
    <property type="match status" value="1"/>
</dbReference>
<dbReference type="InterPro" id="IPR036390">
    <property type="entry name" value="WH_DNA-bd_sf"/>
</dbReference>
<dbReference type="GO" id="GO:0009378">
    <property type="term" value="F:four-way junction helicase activity"/>
    <property type="evidence" value="ECO:0007669"/>
    <property type="project" value="InterPro"/>
</dbReference>
<evidence type="ECO:0000256" key="2">
    <source>
        <dbReference type="ARBA" id="ARBA00022741"/>
    </source>
</evidence>
<dbReference type="Gene3D" id="1.10.8.60">
    <property type="match status" value="1"/>
</dbReference>
<protein>
    <recommendedName>
        <fullName evidence="9">Holliday junction branch migration complex subunit RuvB</fullName>
        <ecNumber evidence="9">3.6.4.-</ecNumber>
    </recommendedName>
</protein>
<keyword evidence="3 9" id="KW-0227">DNA damage</keyword>
<keyword evidence="5 9" id="KW-0067">ATP-binding</keyword>
<dbReference type="Gene3D" id="1.10.10.10">
    <property type="entry name" value="Winged helix-like DNA-binding domain superfamily/Winged helix DNA-binding domain"/>
    <property type="match status" value="1"/>
</dbReference>
<evidence type="ECO:0000256" key="5">
    <source>
        <dbReference type="ARBA" id="ARBA00022840"/>
    </source>
</evidence>
<feature type="binding site" evidence="9">
    <location>
        <position position="337"/>
    </location>
    <ligand>
        <name>DNA</name>
        <dbReference type="ChEBI" id="CHEBI:16991"/>
    </ligand>
</feature>
<dbReference type="InterPro" id="IPR041445">
    <property type="entry name" value="AAA_lid_4"/>
</dbReference>
<dbReference type="SUPFAM" id="SSF46785">
    <property type="entry name" value="Winged helix' DNA-binding domain"/>
    <property type="match status" value="1"/>
</dbReference>
<dbReference type="InterPro" id="IPR008824">
    <property type="entry name" value="RuvB-like_N"/>
</dbReference>
<dbReference type="InterPro" id="IPR008823">
    <property type="entry name" value="RuvB_wg_C"/>
</dbReference>
<keyword evidence="2 9" id="KW-0547">Nucleotide-binding</keyword>
<dbReference type="NCBIfam" id="NF000868">
    <property type="entry name" value="PRK00080.1"/>
    <property type="match status" value="1"/>
</dbReference>
<dbReference type="CDD" id="cd00009">
    <property type="entry name" value="AAA"/>
    <property type="match status" value="1"/>
</dbReference>
<dbReference type="InterPro" id="IPR027417">
    <property type="entry name" value="P-loop_NTPase"/>
</dbReference>
<feature type="binding site" evidence="9">
    <location>
        <position position="94"/>
    </location>
    <ligand>
        <name>ATP</name>
        <dbReference type="ChEBI" id="CHEBI:30616"/>
    </ligand>
</feature>
<feature type="binding site" evidence="9">
    <location>
        <position position="93"/>
    </location>
    <ligand>
        <name>ATP</name>
        <dbReference type="ChEBI" id="CHEBI:30616"/>
    </ligand>
</feature>
<dbReference type="AlphaFoldDB" id="A0AA92L8W9"/>
<dbReference type="PANTHER" id="PTHR42848">
    <property type="match status" value="1"/>
</dbReference>
<evidence type="ECO:0000256" key="6">
    <source>
        <dbReference type="ARBA" id="ARBA00023125"/>
    </source>
</evidence>
<keyword evidence="8 9" id="KW-0234">DNA repair</keyword>
<feature type="binding site" evidence="9">
    <location>
        <begin position="155"/>
        <end position="157"/>
    </location>
    <ligand>
        <name>ATP</name>
        <dbReference type="ChEBI" id="CHEBI:30616"/>
    </ligand>
</feature>
<evidence type="ECO:0000256" key="3">
    <source>
        <dbReference type="ARBA" id="ARBA00022763"/>
    </source>
</evidence>
<dbReference type="GO" id="GO:0048476">
    <property type="term" value="C:Holliday junction resolvase complex"/>
    <property type="evidence" value="ECO:0007669"/>
    <property type="project" value="UniProtKB-UniRule"/>
</dbReference>
<dbReference type="RefSeq" id="WP_169714854.1">
    <property type="nucleotide sequence ID" value="NZ_CP021422.1"/>
</dbReference>
<reference evidence="12 13" key="1">
    <citation type="submission" date="2020-11" db="EMBL/GenBank/DDBJ databases">
        <title>Closed and high quality bacterial genomes of the OMM12 community.</title>
        <authorList>
            <person name="Marbouty M."/>
            <person name="Lamy-Besnier Q."/>
            <person name="Debarbieux L."/>
            <person name="Koszul R."/>
        </authorList>
    </citation>
    <scope>NUCLEOTIDE SEQUENCE [LARGE SCALE GENOMIC DNA]</scope>
    <source>
        <strain evidence="12 13">KB18</strain>
    </source>
</reference>
<dbReference type="EMBL" id="CP065321">
    <property type="protein sequence ID" value="QQR31602.1"/>
    <property type="molecule type" value="Genomic_DNA"/>
</dbReference>
<dbReference type="InterPro" id="IPR003593">
    <property type="entry name" value="AAA+_ATPase"/>
</dbReference>
<dbReference type="EC" id="3.6.4.-" evidence="9"/>
<evidence type="ECO:0000313" key="12">
    <source>
        <dbReference type="EMBL" id="QQR31602.1"/>
    </source>
</evidence>
<keyword evidence="12" id="KW-0347">Helicase</keyword>
<evidence type="ECO:0000256" key="9">
    <source>
        <dbReference type="HAMAP-Rule" id="MF_00016"/>
    </source>
</evidence>
<feature type="binding site" evidence="9">
    <location>
        <position position="93"/>
    </location>
    <ligand>
        <name>Mg(2+)</name>
        <dbReference type="ChEBI" id="CHEBI:18420"/>
    </ligand>
</feature>
<organism evidence="12 13">
    <name type="scientific">Acutalibacter muris</name>
    <dbReference type="NCBI Taxonomy" id="1796620"/>
    <lineage>
        <taxon>Bacteria</taxon>
        <taxon>Bacillati</taxon>
        <taxon>Bacillota</taxon>
        <taxon>Clostridia</taxon>
        <taxon>Eubacteriales</taxon>
        <taxon>Acutalibacteraceae</taxon>
        <taxon>Acutalibacter</taxon>
    </lineage>
</organism>
<dbReference type="NCBIfam" id="TIGR00635">
    <property type="entry name" value="ruvB"/>
    <property type="match status" value="1"/>
</dbReference>
<dbReference type="InterPro" id="IPR036388">
    <property type="entry name" value="WH-like_DNA-bd_sf"/>
</dbReference>
<evidence type="ECO:0000256" key="7">
    <source>
        <dbReference type="ARBA" id="ARBA00023172"/>
    </source>
</evidence>
<evidence type="ECO:0000256" key="4">
    <source>
        <dbReference type="ARBA" id="ARBA00022801"/>
    </source>
</evidence>
<evidence type="ECO:0000256" key="1">
    <source>
        <dbReference type="ARBA" id="ARBA00022490"/>
    </source>
</evidence>
<dbReference type="GO" id="GO:0005737">
    <property type="term" value="C:cytoplasm"/>
    <property type="evidence" value="ECO:0007669"/>
    <property type="project" value="UniProtKB-SubCell"/>
</dbReference>
<proteinExistence type="inferred from homology"/>
<feature type="binding site" evidence="9">
    <location>
        <position position="92"/>
    </location>
    <ligand>
        <name>ATP</name>
        <dbReference type="ChEBI" id="CHEBI:30616"/>
    </ligand>
</feature>
<comment type="function">
    <text evidence="9">The RuvA-RuvB-RuvC complex processes Holliday junction (HJ) DNA during genetic recombination and DNA repair, while the RuvA-RuvB complex plays an important role in the rescue of blocked DNA replication forks via replication fork reversal (RFR). RuvA specifically binds to HJ cruciform DNA, conferring on it an open structure. The RuvB hexamer acts as an ATP-dependent pump, pulling dsDNA into and through the RuvAB complex. RuvB forms 2 homohexamers on either side of HJ DNA bound by 1 or 2 RuvA tetramers; 4 subunits per hexamer contact DNA at a time. Coordinated motions by a converter formed by DNA-disengaged RuvB subunits stimulates ATP hydrolysis and nucleotide exchange. Immobilization of the converter enables RuvB to convert the ATP-contained energy into a lever motion, pulling 2 nucleotides of DNA out of the RuvA tetramer per ATP hydrolyzed, thus driving DNA branch migration. The RuvB motors rotate together with the DNA substrate, which together with the progressing nucleotide cycle form the mechanistic basis for DNA recombination by continuous HJ branch migration. Branch migration allows RuvC to scan DNA until it finds its consensus sequence, where it cleaves and resolves cruciform DNA.</text>
</comment>
<dbReference type="Pfam" id="PF05491">
    <property type="entry name" value="WHD_RuvB"/>
    <property type="match status" value="1"/>
</dbReference>
<feature type="region of interest" description="Head domain (RuvB-H)" evidence="9">
    <location>
        <begin position="282"/>
        <end position="372"/>
    </location>
</feature>
<dbReference type="GO" id="GO:0006281">
    <property type="term" value="P:DNA repair"/>
    <property type="evidence" value="ECO:0007669"/>
    <property type="project" value="UniProtKB-UniRule"/>
</dbReference>
<evidence type="ECO:0000256" key="10">
    <source>
        <dbReference type="SAM" id="MobiDB-lite"/>
    </source>
</evidence>
<feature type="region of interest" description="Small ATPAse domain (RuvB-S)" evidence="9">
    <location>
        <begin position="209"/>
        <end position="279"/>
    </location>
</feature>
<dbReference type="Pfam" id="PF17864">
    <property type="entry name" value="AAA_lid_4"/>
    <property type="match status" value="1"/>
</dbReference>
<dbReference type="InterPro" id="IPR004605">
    <property type="entry name" value="DNA_helicase_Holl-junc_RuvB"/>
</dbReference>
<name>A0AA92L8W9_9FIRM</name>
<accession>A0AA92L8W9</accession>
<feature type="binding site" evidence="9">
    <location>
        <position position="48"/>
    </location>
    <ligand>
        <name>ATP</name>
        <dbReference type="ChEBI" id="CHEBI:30616"/>
    </ligand>
</feature>
<dbReference type="Proteomes" id="UP000596035">
    <property type="component" value="Chromosome"/>
</dbReference>
<feature type="binding site" evidence="9">
    <location>
        <position position="198"/>
    </location>
    <ligand>
        <name>ATP</name>
        <dbReference type="ChEBI" id="CHEBI:30616"/>
    </ligand>
</feature>
<dbReference type="GO" id="GO:0000400">
    <property type="term" value="F:four-way junction DNA binding"/>
    <property type="evidence" value="ECO:0007669"/>
    <property type="project" value="UniProtKB-UniRule"/>
</dbReference>
<feature type="region of interest" description="Disordered" evidence="10">
    <location>
        <begin position="30"/>
        <end position="49"/>
    </location>
</feature>
<feature type="binding site" evidence="9">
    <location>
        <position position="208"/>
    </location>
    <ligand>
        <name>ATP</name>
        <dbReference type="ChEBI" id="CHEBI:30616"/>
    </ligand>
</feature>
<dbReference type="PANTHER" id="PTHR42848:SF1">
    <property type="entry name" value="HOLLIDAY JUNCTION BRANCH MIGRATION COMPLEX SUBUNIT RUVB"/>
    <property type="match status" value="1"/>
</dbReference>
<keyword evidence="1 9" id="KW-0963">Cytoplasm</keyword>
<comment type="domain">
    <text evidence="9">Has 3 domains, the large (RuvB-L) and small ATPase (RuvB-S) domains and the C-terminal head (RuvB-H) domain. The head domain binds DNA, while the ATPase domains jointly bind ATP, ADP or are empty depending on the state of the subunit in the translocation cycle. During a single DNA translocation step the structure of each domain remains the same, but their relative positions change.</text>
</comment>
<evidence type="ECO:0000256" key="8">
    <source>
        <dbReference type="ARBA" id="ARBA00023204"/>
    </source>
</evidence>
<feature type="domain" description="AAA+ ATPase" evidence="11">
    <location>
        <begin position="78"/>
        <end position="209"/>
    </location>
</feature>
<evidence type="ECO:0000259" key="11">
    <source>
        <dbReference type="SMART" id="SM00382"/>
    </source>
</evidence>
<dbReference type="SUPFAM" id="SSF52540">
    <property type="entry name" value="P-loop containing nucleoside triphosphate hydrolases"/>
    <property type="match status" value="1"/>
</dbReference>
<comment type="caution">
    <text evidence="9">Lacks conserved residue(s) required for the propagation of feature annotation.</text>
</comment>
<dbReference type="GO" id="GO:0016787">
    <property type="term" value="F:hydrolase activity"/>
    <property type="evidence" value="ECO:0007669"/>
    <property type="project" value="UniProtKB-KW"/>
</dbReference>
<feature type="binding site" evidence="9">
    <location>
        <position position="47"/>
    </location>
    <ligand>
        <name>ATP</name>
        <dbReference type="ChEBI" id="CHEBI:30616"/>
    </ligand>
</feature>
<comment type="subcellular location">
    <subcellularLocation>
        <location evidence="9">Cytoplasm</location>
    </subcellularLocation>
</comment>
<dbReference type="Pfam" id="PF05496">
    <property type="entry name" value="RuvB_N"/>
    <property type="match status" value="1"/>
</dbReference>
<keyword evidence="6 9" id="KW-0238">DNA-binding</keyword>
<comment type="catalytic activity">
    <reaction evidence="9">
        <text>ATP + H2O = ADP + phosphate + H(+)</text>
        <dbReference type="Rhea" id="RHEA:13065"/>
        <dbReference type="ChEBI" id="CHEBI:15377"/>
        <dbReference type="ChEBI" id="CHEBI:15378"/>
        <dbReference type="ChEBI" id="CHEBI:30616"/>
        <dbReference type="ChEBI" id="CHEBI:43474"/>
        <dbReference type="ChEBI" id="CHEBI:456216"/>
    </reaction>
</comment>
<dbReference type="HAMAP" id="MF_00016">
    <property type="entry name" value="DNA_HJ_migration_RuvB"/>
    <property type="match status" value="1"/>
</dbReference>
<feature type="binding site" evidence="9">
    <location>
        <position position="89"/>
    </location>
    <ligand>
        <name>ATP</name>
        <dbReference type="ChEBI" id="CHEBI:30616"/>
    </ligand>
</feature>
<evidence type="ECO:0000313" key="13">
    <source>
        <dbReference type="Proteomes" id="UP000596035"/>
    </source>
</evidence>
<comment type="similarity">
    <text evidence="9">Belongs to the RuvB family.</text>
</comment>
<keyword evidence="4 9" id="KW-0378">Hydrolase</keyword>
<feature type="binding site" evidence="9">
    <location>
        <position position="342"/>
    </location>
    <ligand>
        <name>DNA</name>
        <dbReference type="ChEBI" id="CHEBI:16991"/>
    </ligand>
</feature>
<dbReference type="GO" id="GO:0006310">
    <property type="term" value="P:DNA recombination"/>
    <property type="evidence" value="ECO:0007669"/>
    <property type="project" value="UniProtKB-UniRule"/>
</dbReference>
<comment type="subunit">
    <text evidence="9">Homohexamer. Forms an RuvA(8)-RuvB(12)-Holliday junction (HJ) complex. HJ DNA is sandwiched between 2 RuvA tetramers; dsDNA enters through RuvA and exits via RuvB. An RuvB hexamer assembles on each DNA strand where it exits the tetramer. Each RuvB hexamer is contacted by two RuvA subunits (via domain III) on 2 adjacent RuvB subunits; this complex drives branch migration. In the full resolvosome a probable DNA-RuvA(4)-RuvB(12)-RuvC(2) complex forms which resolves the HJ.</text>
</comment>
<dbReference type="SMART" id="SM00382">
    <property type="entry name" value="AAA"/>
    <property type="match status" value="1"/>
</dbReference>
<feature type="binding site" evidence="9">
    <location>
        <position position="245"/>
    </location>
    <ligand>
        <name>ATP</name>
        <dbReference type="ChEBI" id="CHEBI:30616"/>
    </ligand>
</feature>
<gene>
    <name evidence="9 12" type="primary">ruvB</name>
    <name evidence="12" type="ORF">I5Q82_08070</name>
</gene>
<dbReference type="GO" id="GO:0005524">
    <property type="term" value="F:ATP binding"/>
    <property type="evidence" value="ECO:0007669"/>
    <property type="project" value="UniProtKB-UniRule"/>
</dbReference>
<keyword evidence="7 9" id="KW-0233">DNA recombination</keyword>
<sequence>MIEKSGGNNSAQQYGIDWDAQDNDLDLEDRLTDTGYIPGDGETENPLRPRTFSEYIGQDKVKENLKIYIEAAKSRKESLDHVLLYGPPGLGKTTLAGIVANELGVDLRITSGPAVEKPGDLAALLTNLSPGDVLFIDEVHRLPRTVEEILYPAMEDFALDIITGKGQMAASYHLPLPKFTLVGATTRAGQLSAPLRDRFGVVLRLELYNPRELGLIVQRSAKILNCEIDADAALELASRSRGTPRIVNRLLKRVRDFAEVMSGGVITLNTAQVALDRMEIDELGLDQSDRNMLTAIIKNYGGGPVGLETLAAATGEEAVTLLDVNEPYLMQIGFLTRTPRGRCVTPAACAHLGLPVPSRLRDDTEGLQLKLE</sequence>